<accession>A0A7N2MRE8</accession>
<dbReference type="EnsemblPlants" id="QL10p041939:mrna">
    <property type="protein sequence ID" value="QL10p041939:mrna"/>
    <property type="gene ID" value="QL10p041939"/>
</dbReference>
<dbReference type="InParanoid" id="A0A7N2MRE8"/>
<keyword evidence="3" id="KW-1185">Reference proteome</keyword>
<protein>
    <submittedName>
        <fullName evidence="2">Uncharacterized protein</fullName>
    </submittedName>
</protein>
<dbReference type="Gramene" id="QL10p041939:mrna">
    <property type="protein sequence ID" value="QL10p041939:mrna"/>
    <property type="gene ID" value="QL10p041939"/>
</dbReference>
<dbReference type="InterPro" id="IPR029063">
    <property type="entry name" value="SAM-dependent_MTases_sf"/>
</dbReference>
<evidence type="ECO:0000313" key="2">
    <source>
        <dbReference type="EnsemblPlants" id="QL10p041939:mrna"/>
    </source>
</evidence>
<proteinExistence type="predicted"/>
<dbReference type="Gene3D" id="3.40.50.150">
    <property type="entry name" value="Vaccinia Virus protein VP39"/>
    <property type="match status" value="1"/>
</dbReference>
<dbReference type="Proteomes" id="UP000594261">
    <property type="component" value="Chromosome 10"/>
</dbReference>
<reference evidence="2" key="2">
    <citation type="submission" date="2021-01" db="UniProtKB">
        <authorList>
            <consortium name="EnsemblPlants"/>
        </authorList>
    </citation>
    <scope>IDENTIFICATION</scope>
</reference>
<feature type="compositionally biased region" description="Polar residues" evidence="1">
    <location>
        <begin position="91"/>
        <end position="137"/>
    </location>
</feature>
<name>A0A7N2MRE8_QUELO</name>
<evidence type="ECO:0000313" key="3">
    <source>
        <dbReference type="Proteomes" id="UP000594261"/>
    </source>
</evidence>
<dbReference type="PANTHER" id="PTHR44575:SF2">
    <property type="entry name" value="OS01G0589200 PROTEIN"/>
    <property type="match status" value="1"/>
</dbReference>
<feature type="compositionally biased region" description="Basic and acidic residues" evidence="1">
    <location>
        <begin position="57"/>
        <end position="78"/>
    </location>
</feature>
<dbReference type="PANTHER" id="PTHR44575">
    <property type="entry name" value="OS01G0589200 PROTEIN"/>
    <property type="match status" value="1"/>
</dbReference>
<sequence>MAGRFDKQAGFYADARPTYPTEWYSMLAALTPHHSLAWDVGTGNGQAAIGIVETSAKGEEGAVKKKEDLKECTEDKAGQNDTAETKRKKIFNSSSMAFATNTTSKSDPIPTNSSNIANQRPSNQALPIEDANTNPSSPYFIPPTDVVLVS</sequence>
<dbReference type="EMBL" id="LRBV02000010">
    <property type="status" value="NOT_ANNOTATED_CDS"/>
    <property type="molecule type" value="Genomic_DNA"/>
</dbReference>
<organism evidence="2 3">
    <name type="scientific">Quercus lobata</name>
    <name type="common">Valley oak</name>
    <dbReference type="NCBI Taxonomy" id="97700"/>
    <lineage>
        <taxon>Eukaryota</taxon>
        <taxon>Viridiplantae</taxon>
        <taxon>Streptophyta</taxon>
        <taxon>Embryophyta</taxon>
        <taxon>Tracheophyta</taxon>
        <taxon>Spermatophyta</taxon>
        <taxon>Magnoliopsida</taxon>
        <taxon>eudicotyledons</taxon>
        <taxon>Gunneridae</taxon>
        <taxon>Pentapetalae</taxon>
        <taxon>rosids</taxon>
        <taxon>fabids</taxon>
        <taxon>Fagales</taxon>
        <taxon>Fagaceae</taxon>
        <taxon>Quercus</taxon>
    </lineage>
</organism>
<feature type="region of interest" description="Disordered" evidence="1">
    <location>
        <begin position="57"/>
        <end position="139"/>
    </location>
</feature>
<dbReference type="AlphaFoldDB" id="A0A7N2MRE8"/>
<reference evidence="2 3" key="1">
    <citation type="journal article" date="2016" name="G3 (Bethesda)">
        <title>First Draft Assembly and Annotation of the Genome of a California Endemic Oak Quercus lobata Nee (Fagaceae).</title>
        <authorList>
            <person name="Sork V.L."/>
            <person name="Fitz-Gibbon S.T."/>
            <person name="Puiu D."/>
            <person name="Crepeau M."/>
            <person name="Gugger P.F."/>
            <person name="Sherman R."/>
            <person name="Stevens K."/>
            <person name="Langley C.H."/>
            <person name="Pellegrini M."/>
            <person name="Salzberg S.L."/>
        </authorList>
    </citation>
    <scope>NUCLEOTIDE SEQUENCE [LARGE SCALE GENOMIC DNA]</scope>
    <source>
        <strain evidence="2 3">cv. SW786</strain>
    </source>
</reference>
<evidence type="ECO:0000256" key="1">
    <source>
        <dbReference type="SAM" id="MobiDB-lite"/>
    </source>
</evidence>